<dbReference type="Proteomes" id="UP000268093">
    <property type="component" value="Unassembled WGS sequence"/>
</dbReference>
<reference evidence="1 2" key="1">
    <citation type="journal article" date="2018" name="New Phytol.">
        <title>Phylogenomics of Endogonaceae and evolution of mycorrhizas within Mucoromycota.</title>
        <authorList>
            <person name="Chang Y."/>
            <person name="Desiro A."/>
            <person name="Na H."/>
            <person name="Sandor L."/>
            <person name="Lipzen A."/>
            <person name="Clum A."/>
            <person name="Barry K."/>
            <person name="Grigoriev I.V."/>
            <person name="Martin F.M."/>
            <person name="Stajich J.E."/>
            <person name="Smith M.E."/>
            <person name="Bonito G."/>
            <person name="Spatafora J.W."/>
        </authorList>
    </citation>
    <scope>NUCLEOTIDE SEQUENCE [LARGE SCALE GENOMIC DNA]</scope>
    <source>
        <strain evidence="1 2">GMNB39</strain>
    </source>
</reference>
<accession>A0A433BA57</accession>
<evidence type="ECO:0000313" key="2">
    <source>
        <dbReference type="Proteomes" id="UP000268093"/>
    </source>
</evidence>
<proteinExistence type="predicted"/>
<dbReference type="EMBL" id="RBNI01014669">
    <property type="protein sequence ID" value="RUP19587.1"/>
    <property type="molecule type" value="Genomic_DNA"/>
</dbReference>
<gene>
    <name evidence="1" type="ORF">BC936DRAFT_139307</name>
</gene>
<keyword evidence="2" id="KW-1185">Reference proteome</keyword>
<protein>
    <submittedName>
        <fullName evidence="1">Uncharacterized protein</fullName>
    </submittedName>
</protein>
<organism evidence="1 2">
    <name type="scientific">Jimgerdemannia flammicorona</name>
    <dbReference type="NCBI Taxonomy" id="994334"/>
    <lineage>
        <taxon>Eukaryota</taxon>
        <taxon>Fungi</taxon>
        <taxon>Fungi incertae sedis</taxon>
        <taxon>Mucoromycota</taxon>
        <taxon>Mucoromycotina</taxon>
        <taxon>Endogonomycetes</taxon>
        <taxon>Endogonales</taxon>
        <taxon>Endogonaceae</taxon>
        <taxon>Jimgerdemannia</taxon>
    </lineage>
</organism>
<sequence length="80" mass="9025">MIPLVKILWGFCRRFSSSSLEKRKISTRMLQLNGGQDVASERGTSARPRHPSRADLVVERFEVEILVALGKPEFQGDNVL</sequence>
<comment type="caution">
    <text evidence="1">The sequence shown here is derived from an EMBL/GenBank/DDBJ whole genome shotgun (WGS) entry which is preliminary data.</text>
</comment>
<name>A0A433BA57_9FUNG</name>
<evidence type="ECO:0000313" key="1">
    <source>
        <dbReference type="EMBL" id="RUP19587.1"/>
    </source>
</evidence>